<feature type="region of interest" description="Disordered" evidence="1">
    <location>
        <begin position="53"/>
        <end position="79"/>
    </location>
</feature>
<dbReference type="PANTHER" id="PTHR46809">
    <property type="entry name" value="STROMAL CELL-DERIVED FACTOR 2-LIKE PROTEIN"/>
    <property type="match status" value="1"/>
</dbReference>
<gene>
    <name evidence="3" type="ORF">COCON_G00077770</name>
</gene>
<feature type="chain" id="PRO_5040359550" evidence="2">
    <location>
        <begin position="27"/>
        <end position="234"/>
    </location>
</feature>
<dbReference type="SUPFAM" id="SSF82109">
    <property type="entry name" value="MIR domain"/>
    <property type="match status" value="1"/>
</dbReference>
<sequence length="234" mass="25682">MDHCTTSAHTLLNTILILWLCTRAFGTELGFVTCGSVVKLLNVRHNVRLHSHDVRYGSGSGQQSMRPDHSTHSRQHRAQSAQSLFRLTTFIQPGSECIWGGGRGRLPGRVDGGVRGCGVGAGGVGEVQAHRHRGAPVRDGRAVRPSHPRSARGARHAQRQPAQLLESHGGRVHEAQRDPRGQGQRQPPPHRVLTAAVSLLPLAAGKSTHKCRKVWAVWTVRRPELREKSKTEQK</sequence>
<feature type="compositionally biased region" description="Basic residues" evidence="1">
    <location>
        <begin position="144"/>
        <end position="158"/>
    </location>
</feature>
<reference evidence="3" key="1">
    <citation type="journal article" date="2023" name="Science">
        <title>Genome structures resolve the early diversification of teleost fishes.</title>
        <authorList>
            <person name="Parey E."/>
            <person name="Louis A."/>
            <person name="Montfort J."/>
            <person name="Bouchez O."/>
            <person name="Roques C."/>
            <person name="Iampietro C."/>
            <person name="Lluch J."/>
            <person name="Castinel A."/>
            <person name="Donnadieu C."/>
            <person name="Desvignes T."/>
            <person name="Floi Bucao C."/>
            <person name="Jouanno E."/>
            <person name="Wen M."/>
            <person name="Mejri S."/>
            <person name="Dirks R."/>
            <person name="Jansen H."/>
            <person name="Henkel C."/>
            <person name="Chen W.J."/>
            <person name="Zahm M."/>
            <person name="Cabau C."/>
            <person name="Klopp C."/>
            <person name="Thompson A.W."/>
            <person name="Robinson-Rechavi M."/>
            <person name="Braasch I."/>
            <person name="Lecointre G."/>
            <person name="Bobe J."/>
            <person name="Postlethwait J.H."/>
            <person name="Berthelot C."/>
            <person name="Roest Crollius H."/>
            <person name="Guiguen Y."/>
        </authorList>
    </citation>
    <scope>NUCLEOTIDE SEQUENCE</scope>
    <source>
        <strain evidence="3">Concon-B</strain>
    </source>
</reference>
<keyword evidence="2" id="KW-0732">Signal</keyword>
<comment type="caution">
    <text evidence="3">The sequence shown here is derived from an EMBL/GenBank/DDBJ whole genome shotgun (WGS) entry which is preliminary data.</text>
</comment>
<dbReference type="PANTHER" id="PTHR46809:SF3">
    <property type="entry name" value="STROMAL CELL-DERIVED FACTOR 2"/>
    <property type="match status" value="1"/>
</dbReference>
<evidence type="ECO:0000256" key="2">
    <source>
        <dbReference type="SAM" id="SignalP"/>
    </source>
</evidence>
<dbReference type="Gene3D" id="2.80.10.50">
    <property type="match status" value="1"/>
</dbReference>
<feature type="compositionally biased region" description="Basic and acidic residues" evidence="1">
    <location>
        <begin position="168"/>
        <end position="180"/>
    </location>
</feature>
<proteinExistence type="predicted"/>
<evidence type="ECO:0000313" key="4">
    <source>
        <dbReference type="Proteomes" id="UP001152803"/>
    </source>
</evidence>
<dbReference type="Proteomes" id="UP001152803">
    <property type="component" value="Unassembled WGS sequence"/>
</dbReference>
<accession>A0A9Q1DNY8</accession>
<evidence type="ECO:0000256" key="1">
    <source>
        <dbReference type="SAM" id="MobiDB-lite"/>
    </source>
</evidence>
<keyword evidence="4" id="KW-1185">Reference proteome</keyword>
<protein>
    <submittedName>
        <fullName evidence="3">Uncharacterized protein</fullName>
    </submittedName>
</protein>
<dbReference type="EMBL" id="JAFJMO010000005">
    <property type="protein sequence ID" value="KAJ8276025.1"/>
    <property type="molecule type" value="Genomic_DNA"/>
</dbReference>
<organism evidence="3 4">
    <name type="scientific">Conger conger</name>
    <name type="common">Conger eel</name>
    <name type="synonym">Muraena conger</name>
    <dbReference type="NCBI Taxonomy" id="82655"/>
    <lineage>
        <taxon>Eukaryota</taxon>
        <taxon>Metazoa</taxon>
        <taxon>Chordata</taxon>
        <taxon>Craniata</taxon>
        <taxon>Vertebrata</taxon>
        <taxon>Euteleostomi</taxon>
        <taxon>Actinopterygii</taxon>
        <taxon>Neopterygii</taxon>
        <taxon>Teleostei</taxon>
        <taxon>Anguilliformes</taxon>
        <taxon>Congridae</taxon>
        <taxon>Conger</taxon>
    </lineage>
</organism>
<feature type="signal peptide" evidence="2">
    <location>
        <begin position="1"/>
        <end position="26"/>
    </location>
</feature>
<evidence type="ECO:0000313" key="3">
    <source>
        <dbReference type="EMBL" id="KAJ8276025.1"/>
    </source>
</evidence>
<dbReference type="InterPro" id="IPR036300">
    <property type="entry name" value="MIR_dom_sf"/>
</dbReference>
<dbReference type="OrthoDB" id="5588846at2759"/>
<feature type="region of interest" description="Disordered" evidence="1">
    <location>
        <begin position="127"/>
        <end position="189"/>
    </location>
</feature>
<dbReference type="AlphaFoldDB" id="A0A9Q1DNY8"/>
<name>A0A9Q1DNY8_CONCO</name>